<dbReference type="AlphaFoldDB" id="A0A9D4X5R4"/>
<sequence>MTMAFPSSRNETSSYTHSYSSAFASSSVANFAPRASPVMMQPSSFSSSSSSVKVKLRGHRTTPLSPPSSTVRFSVEQRPESSEHGSMTATKDSRNNNAVSSSSEKTRRCMCSPTTHAGSFRCAYHKRMAEQEQQRQQKQEQKVQQQQQVKQEQQQQQRQQQTAWSRSRTLNLRRSAMKNSLVRIGVEGEIVKRNLANPIRPSAHQLRRREAFQPKPSRLSNMSKA</sequence>
<feature type="compositionally biased region" description="Polar residues" evidence="2">
    <location>
        <begin position="84"/>
        <end position="103"/>
    </location>
</feature>
<feature type="region of interest" description="Disordered" evidence="2">
    <location>
        <begin position="194"/>
        <end position="225"/>
    </location>
</feature>
<protein>
    <submittedName>
        <fullName evidence="3">Uncharacterized protein</fullName>
    </submittedName>
</protein>
<dbReference type="Gramene" id="Psat05G0835000-T1">
    <property type="protein sequence ID" value="KAI5414177.1"/>
    <property type="gene ID" value="KIW84_058350"/>
</dbReference>
<reference evidence="3 4" key="1">
    <citation type="journal article" date="2022" name="Nat. Genet.">
        <title>Improved pea reference genome and pan-genome highlight genomic features and evolutionary characteristics.</title>
        <authorList>
            <person name="Yang T."/>
            <person name="Liu R."/>
            <person name="Luo Y."/>
            <person name="Hu S."/>
            <person name="Wang D."/>
            <person name="Wang C."/>
            <person name="Pandey M.K."/>
            <person name="Ge S."/>
            <person name="Xu Q."/>
            <person name="Li N."/>
            <person name="Li G."/>
            <person name="Huang Y."/>
            <person name="Saxena R.K."/>
            <person name="Ji Y."/>
            <person name="Li M."/>
            <person name="Yan X."/>
            <person name="He Y."/>
            <person name="Liu Y."/>
            <person name="Wang X."/>
            <person name="Xiang C."/>
            <person name="Varshney R.K."/>
            <person name="Ding H."/>
            <person name="Gao S."/>
            <person name="Zong X."/>
        </authorList>
    </citation>
    <scope>NUCLEOTIDE SEQUENCE [LARGE SCALE GENOMIC DNA]</scope>
    <source>
        <strain evidence="3 4">cv. Zhongwan 6</strain>
    </source>
</reference>
<feature type="region of interest" description="Disordered" evidence="2">
    <location>
        <begin position="38"/>
        <end position="116"/>
    </location>
</feature>
<dbReference type="OrthoDB" id="1931102at2759"/>
<dbReference type="Gramene" id="PSAT_LOCUS19127_t1">
    <property type="protein sequence ID" value="CAL5199763.1"/>
    <property type="gene ID" value="PSAT_LOCUS19127"/>
</dbReference>
<gene>
    <name evidence="3" type="ORF">KIW84_058350</name>
</gene>
<evidence type="ECO:0000256" key="2">
    <source>
        <dbReference type="SAM" id="MobiDB-lite"/>
    </source>
</evidence>
<evidence type="ECO:0000256" key="1">
    <source>
        <dbReference type="SAM" id="Coils"/>
    </source>
</evidence>
<dbReference type="Proteomes" id="UP001058974">
    <property type="component" value="Chromosome 5"/>
</dbReference>
<keyword evidence="1" id="KW-0175">Coiled coil</keyword>
<dbReference type="Gramene" id="Psat5g303760.1">
    <property type="protein sequence ID" value="Psat5g303760.1.cds1"/>
    <property type="gene ID" value="Psat5g303760"/>
</dbReference>
<evidence type="ECO:0000313" key="4">
    <source>
        <dbReference type="Proteomes" id="UP001058974"/>
    </source>
</evidence>
<organism evidence="3 4">
    <name type="scientific">Pisum sativum</name>
    <name type="common">Garden pea</name>
    <name type="synonym">Lathyrus oleraceus</name>
    <dbReference type="NCBI Taxonomy" id="3888"/>
    <lineage>
        <taxon>Eukaryota</taxon>
        <taxon>Viridiplantae</taxon>
        <taxon>Streptophyta</taxon>
        <taxon>Embryophyta</taxon>
        <taxon>Tracheophyta</taxon>
        <taxon>Spermatophyta</taxon>
        <taxon>Magnoliopsida</taxon>
        <taxon>eudicotyledons</taxon>
        <taxon>Gunneridae</taxon>
        <taxon>Pentapetalae</taxon>
        <taxon>rosids</taxon>
        <taxon>fabids</taxon>
        <taxon>Fabales</taxon>
        <taxon>Fabaceae</taxon>
        <taxon>Papilionoideae</taxon>
        <taxon>50 kb inversion clade</taxon>
        <taxon>NPAAA clade</taxon>
        <taxon>Hologalegina</taxon>
        <taxon>IRL clade</taxon>
        <taxon>Fabeae</taxon>
        <taxon>Lathyrus</taxon>
    </lineage>
</organism>
<accession>A0A9D4X5R4</accession>
<proteinExistence type="predicted"/>
<feature type="coiled-coil region" evidence="1">
    <location>
        <begin position="126"/>
        <end position="162"/>
    </location>
</feature>
<dbReference type="EMBL" id="JAMSHJ010000005">
    <property type="protein sequence ID" value="KAI5414177.1"/>
    <property type="molecule type" value="Genomic_DNA"/>
</dbReference>
<comment type="caution">
    <text evidence="3">The sequence shown here is derived from an EMBL/GenBank/DDBJ whole genome shotgun (WGS) entry which is preliminary data.</text>
</comment>
<evidence type="ECO:0000313" key="3">
    <source>
        <dbReference type="EMBL" id="KAI5414177.1"/>
    </source>
</evidence>
<name>A0A9D4X5R4_PEA</name>
<keyword evidence="4" id="KW-1185">Reference proteome</keyword>